<dbReference type="InterPro" id="IPR024079">
    <property type="entry name" value="MetalloPept_cat_dom_sf"/>
</dbReference>
<keyword evidence="10" id="KW-1185">Reference proteome</keyword>
<comment type="caution">
    <text evidence="6">Lacks conserved residue(s) required for the propagation of feature annotation.</text>
</comment>
<evidence type="ECO:0000256" key="5">
    <source>
        <dbReference type="ARBA" id="ARBA00023049"/>
    </source>
</evidence>
<feature type="signal peptide" evidence="7">
    <location>
        <begin position="1"/>
        <end position="17"/>
    </location>
</feature>
<feature type="active site" evidence="6">
    <location>
        <position position="142"/>
    </location>
</feature>
<proteinExistence type="predicted"/>
<keyword evidence="1" id="KW-0645">Protease</keyword>
<keyword evidence="2" id="KW-0479">Metal-binding</keyword>
<evidence type="ECO:0000256" key="1">
    <source>
        <dbReference type="ARBA" id="ARBA00022670"/>
    </source>
</evidence>
<evidence type="ECO:0000256" key="6">
    <source>
        <dbReference type="PROSITE-ProRule" id="PRU01211"/>
    </source>
</evidence>
<dbReference type="PANTHER" id="PTHR10127:SF780">
    <property type="entry name" value="METALLOENDOPEPTIDASE"/>
    <property type="match status" value="1"/>
</dbReference>
<sequence length="143" mass="15764">MKTILLLNLLWLVAVLASSPEENLNLETRGGDELFEGDMMFAPDQARGSVPGRLWPNGVFVYDIESSLSNEPRAMSVINSAMKALTTKTQGCITFRKRQNDESAYASFFKGGGCYSYVGRTGRKQPISLAGGCWWHGTVVHEI</sequence>
<feature type="chain" id="PRO_5040911053" description="Peptidase M12A domain-containing protein" evidence="7">
    <location>
        <begin position="18"/>
        <end position="143"/>
    </location>
</feature>
<feature type="domain" description="Peptidase M12A" evidence="8">
    <location>
        <begin position="45"/>
        <end position="143"/>
    </location>
</feature>
<evidence type="ECO:0000256" key="7">
    <source>
        <dbReference type="SAM" id="SignalP"/>
    </source>
</evidence>
<keyword evidence="4" id="KW-0862">Zinc</keyword>
<dbReference type="Pfam" id="PF01400">
    <property type="entry name" value="Astacin"/>
    <property type="match status" value="1"/>
</dbReference>
<reference evidence="9" key="1">
    <citation type="submission" date="2023-01" db="EMBL/GenBank/DDBJ databases">
        <title>Genome assembly of the deep-sea coral Lophelia pertusa.</title>
        <authorList>
            <person name="Herrera S."/>
            <person name="Cordes E."/>
        </authorList>
    </citation>
    <scope>NUCLEOTIDE SEQUENCE</scope>
    <source>
        <strain evidence="9">USNM1676648</strain>
        <tissue evidence="9">Polyp</tissue>
    </source>
</reference>
<evidence type="ECO:0000256" key="3">
    <source>
        <dbReference type="ARBA" id="ARBA00022801"/>
    </source>
</evidence>
<evidence type="ECO:0000256" key="4">
    <source>
        <dbReference type="ARBA" id="ARBA00022833"/>
    </source>
</evidence>
<dbReference type="GO" id="GO:0008270">
    <property type="term" value="F:zinc ion binding"/>
    <property type="evidence" value="ECO:0007669"/>
    <property type="project" value="InterPro"/>
</dbReference>
<protein>
    <recommendedName>
        <fullName evidence="8">Peptidase M12A domain-containing protein</fullName>
    </recommendedName>
</protein>
<evidence type="ECO:0000259" key="8">
    <source>
        <dbReference type="PROSITE" id="PS51864"/>
    </source>
</evidence>
<dbReference type="InterPro" id="IPR001506">
    <property type="entry name" value="Peptidase_M12A"/>
</dbReference>
<dbReference type="EMBL" id="MU825397">
    <property type="protein sequence ID" value="KAJ7393764.1"/>
    <property type="molecule type" value="Genomic_DNA"/>
</dbReference>
<dbReference type="GO" id="GO:0004222">
    <property type="term" value="F:metalloendopeptidase activity"/>
    <property type="evidence" value="ECO:0007669"/>
    <property type="project" value="InterPro"/>
</dbReference>
<accession>A0A9X0DD87</accession>
<dbReference type="AlphaFoldDB" id="A0A9X0DD87"/>
<dbReference type="SUPFAM" id="SSF55486">
    <property type="entry name" value="Metalloproteases ('zincins'), catalytic domain"/>
    <property type="match status" value="1"/>
</dbReference>
<dbReference type="GO" id="GO:0006508">
    <property type="term" value="P:proteolysis"/>
    <property type="evidence" value="ECO:0007669"/>
    <property type="project" value="UniProtKB-KW"/>
</dbReference>
<dbReference type="InterPro" id="IPR006026">
    <property type="entry name" value="Peptidase_Metallo"/>
</dbReference>
<keyword evidence="7" id="KW-0732">Signal</keyword>
<gene>
    <name evidence="9" type="ORF">OS493_003423</name>
</gene>
<keyword evidence="5" id="KW-0482">Metalloprotease</keyword>
<dbReference type="PROSITE" id="PS51864">
    <property type="entry name" value="ASTACIN"/>
    <property type="match status" value="1"/>
</dbReference>
<evidence type="ECO:0000256" key="2">
    <source>
        <dbReference type="ARBA" id="ARBA00022723"/>
    </source>
</evidence>
<organism evidence="9 10">
    <name type="scientific">Desmophyllum pertusum</name>
    <dbReference type="NCBI Taxonomy" id="174260"/>
    <lineage>
        <taxon>Eukaryota</taxon>
        <taxon>Metazoa</taxon>
        <taxon>Cnidaria</taxon>
        <taxon>Anthozoa</taxon>
        <taxon>Hexacorallia</taxon>
        <taxon>Scleractinia</taxon>
        <taxon>Caryophylliina</taxon>
        <taxon>Caryophylliidae</taxon>
        <taxon>Desmophyllum</taxon>
    </lineage>
</organism>
<dbReference type="SMART" id="SM00235">
    <property type="entry name" value="ZnMc"/>
    <property type="match status" value="1"/>
</dbReference>
<dbReference type="Gene3D" id="3.40.390.10">
    <property type="entry name" value="Collagenase (Catalytic Domain)"/>
    <property type="match status" value="1"/>
</dbReference>
<feature type="non-terminal residue" evidence="9">
    <location>
        <position position="143"/>
    </location>
</feature>
<evidence type="ECO:0000313" key="9">
    <source>
        <dbReference type="EMBL" id="KAJ7393764.1"/>
    </source>
</evidence>
<dbReference type="PANTHER" id="PTHR10127">
    <property type="entry name" value="DISCOIDIN, CUB, EGF, LAMININ , AND ZINC METALLOPROTEASE DOMAIN CONTAINING"/>
    <property type="match status" value="1"/>
</dbReference>
<dbReference type="OrthoDB" id="291007at2759"/>
<keyword evidence="3" id="KW-0378">Hydrolase</keyword>
<dbReference type="Proteomes" id="UP001163046">
    <property type="component" value="Unassembled WGS sequence"/>
</dbReference>
<evidence type="ECO:0000313" key="10">
    <source>
        <dbReference type="Proteomes" id="UP001163046"/>
    </source>
</evidence>
<comment type="caution">
    <text evidence="9">The sequence shown here is derived from an EMBL/GenBank/DDBJ whole genome shotgun (WGS) entry which is preliminary data.</text>
</comment>
<name>A0A9X0DD87_9CNID</name>